<dbReference type="InterPro" id="IPR010349">
    <property type="entry name" value="Asparaginase_II"/>
</dbReference>
<reference evidence="1 2" key="1">
    <citation type="submission" date="2016-10" db="EMBL/GenBank/DDBJ databases">
        <title>Proteomics and genomics reveal pathogen-plant mechanisms compatible with a hemibiotrophic lifestyle of Diplodia corticola.</title>
        <authorList>
            <person name="Fernandes I."/>
            <person name="De Jonge R."/>
            <person name="Van De Peer Y."/>
            <person name="Devreese B."/>
            <person name="Alves A."/>
            <person name="Esteves A.C."/>
        </authorList>
    </citation>
    <scope>NUCLEOTIDE SEQUENCE [LARGE SCALE GENOMIC DNA]</scope>
    <source>
        <strain evidence="1 2">CBS 112549</strain>
    </source>
</reference>
<accession>A0A1J9RND1</accession>
<organism evidence="1 2">
    <name type="scientific">Diplodia corticola</name>
    <dbReference type="NCBI Taxonomy" id="236234"/>
    <lineage>
        <taxon>Eukaryota</taxon>
        <taxon>Fungi</taxon>
        <taxon>Dikarya</taxon>
        <taxon>Ascomycota</taxon>
        <taxon>Pezizomycotina</taxon>
        <taxon>Dothideomycetes</taxon>
        <taxon>Dothideomycetes incertae sedis</taxon>
        <taxon>Botryosphaeriales</taxon>
        <taxon>Botryosphaeriaceae</taxon>
        <taxon>Diplodia</taxon>
    </lineage>
</organism>
<protein>
    <submittedName>
        <fullName evidence="1">Asparaginase</fullName>
    </submittedName>
</protein>
<dbReference type="PANTHER" id="PTHR42110">
    <property type="entry name" value="L-ASPARAGINASE, PUTATIVE (AFU_ORTHOLOGUE AFUA_3G11890)-RELATED"/>
    <property type="match status" value="1"/>
</dbReference>
<dbReference type="Proteomes" id="UP000183809">
    <property type="component" value="Unassembled WGS sequence"/>
</dbReference>
<dbReference type="Pfam" id="PF06089">
    <property type="entry name" value="Asparaginase_II"/>
    <property type="match status" value="1"/>
</dbReference>
<evidence type="ECO:0000313" key="1">
    <source>
        <dbReference type="EMBL" id="OJD29999.1"/>
    </source>
</evidence>
<evidence type="ECO:0000313" key="2">
    <source>
        <dbReference type="Proteomes" id="UP000183809"/>
    </source>
</evidence>
<proteinExistence type="predicted"/>
<dbReference type="EMBL" id="MNUE01000068">
    <property type="protein sequence ID" value="OJD29999.1"/>
    <property type="molecule type" value="Genomic_DNA"/>
</dbReference>
<sequence>MTKTAATTPSSPTPSDFVLTDRGGIIENRHAVHAAIVSSSPTTTTPTPAAPPNRPSLLYSLGNPHRPTLIRSAAKPAQALAILSTGCFRTCAYTPADLALICASHSSEPRHLSRAAAMLARAGPELLESDLRCGGHPALLNAAVDRAWIKSDFVPGPLCNNCSGKHVGMLAGALALGADPAAYHLLESPMQERVREAVEATCGLRAEDVRWAVDGCNLPAPAVPLDALAGMYAAFAAARDAAGDGDGGAGGGADSGGGLGARGDAERRADMARVFDAMAAYPEMVGGEGRFCTVLMEAFGGMLIGKVGADGCYGVGVRASEQTRRLGAEGALGIAVKIEDGSVEIVYAVVAEILEQLQIGTPEMREKLAAFHHLKRLNTAQVVTGKVSMPFKVRGFGAADPVLRTEER</sequence>
<gene>
    <name evidence="1" type="ORF">BKCO1_6800020</name>
</gene>
<name>A0A1J9RND1_9PEZI</name>
<dbReference type="RefSeq" id="XP_020126259.1">
    <property type="nucleotide sequence ID" value="XM_020278392.1"/>
</dbReference>
<keyword evidence="2" id="KW-1185">Reference proteome</keyword>
<dbReference type="OrthoDB" id="2588474at2759"/>
<dbReference type="GeneID" id="31018653"/>
<comment type="caution">
    <text evidence="1">The sequence shown here is derived from an EMBL/GenBank/DDBJ whole genome shotgun (WGS) entry which is preliminary data.</text>
</comment>
<dbReference type="AlphaFoldDB" id="A0A1J9RND1"/>
<dbReference type="PANTHER" id="PTHR42110:SF1">
    <property type="entry name" value="L-ASPARAGINASE, PUTATIVE (AFU_ORTHOLOGUE AFUA_3G11890)-RELATED"/>
    <property type="match status" value="1"/>
</dbReference>